<organism evidence="2">
    <name type="scientific">Sesamum radiatum</name>
    <name type="common">Black benniseed</name>
    <dbReference type="NCBI Taxonomy" id="300843"/>
    <lineage>
        <taxon>Eukaryota</taxon>
        <taxon>Viridiplantae</taxon>
        <taxon>Streptophyta</taxon>
        <taxon>Embryophyta</taxon>
        <taxon>Tracheophyta</taxon>
        <taxon>Spermatophyta</taxon>
        <taxon>Magnoliopsida</taxon>
        <taxon>eudicotyledons</taxon>
        <taxon>Gunneridae</taxon>
        <taxon>Pentapetalae</taxon>
        <taxon>asterids</taxon>
        <taxon>lamiids</taxon>
        <taxon>Lamiales</taxon>
        <taxon>Pedaliaceae</taxon>
        <taxon>Sesamum</taxon>
    </lineage>
</organism>
<name>A0AAW2RG22_SESRA</name>
<accession>A0AAW2RG22</accession>
<comment type="caution">
    <text evidence="2">The sequence shown here is derived from an EMBL/GenBank/DDBJ whole genome shotgun (WGS) entry which is preliminary data.</text>
</comment>
<evidence type="ECO:0000313" key="2">
    <source>
        <dbReference type="EMBL" id="KAL0378988.1"/>
    </source>
</evidence>
<reference evidence="2" key="2">
    <citation type="journal article" date="2024" name="Plant">
        <title>Genomic evolution and insights into agronomic trait innovations of Sesamum species.</title>
        <authorList>
            <person name="Miao H."/>
            <person name="Wang L."/>
            <person name="Qu L."/>
            <person name="Liu H."/>
            <person name="Sun Y."/>
            <person name="Le M."/>
            <person name="Wang Q."/>
            <person name="Wei S."/>
            <person name="Zheng Y."/>
            <person name="Lin W."/>
            <person name="Duan Y."/>
            <person name="Cao H."/>
            <person name="Xiong S."/>
            <person name="Wang X."/>
            <person name="Wei L."/>
            <person name="Li C."/>
            <person name="Ma Q."/>
            <person name="Ju M."/>
            <person name="Zhao R."/>
            <person name="Li G."/>
            <person name="Mu C."/>
            <person name="Tian Q."/>
            <person name="Mei H."/>
            <person name="Zhang T."/>
            <person name="Gao T."/>
            <person name="Zhang H."/>
        </authorList>
    </citation>
    <scope>NUCLEOTIDE SEQUENCE</scope>
    <source>
        <strain evidence="2">G02</strain>
    </source>
</reference>
<sequence length="68" mass="7575">MLQLKHEALRQMIVDASAQAVSREIAQYIVEHAASPRPPCQPRRGLGIDLTPGSNEQKPVDQQEDNQL</sequence>
<protein>
    <submittedName>
        <fullName evidence="2">Uncharacterized protein</fullName>
    </submittedName>
</protein>
<dbReference type="EMBL" id="JACGWJ010000013">
    <property type="protein sequence ID" value="KAL0378988.1"/>
    <property type="molecule type" value="Genomic_DNA"/>
</dbReference>
<gene>
    <name evidence="2" type="ORF">Sradi_3204300</name>
</gene>
<reference evidence="2" key="1">
    <citation type="submission" date="2020-06" db="EMBL/GenBank/DDBJ databases">
        <authorList>
            <person name="Li T."/>
            <person name="Hu X."/>
            <person name="Zhang T."/>
            <person name="Song X."/>
            <person name="Zhang H."/>
            <person name="Dai N."/>
            <person name="Sheng W."/>
            <person name="Hou X."/>
            <person name="Wei L."/>
        </authorList>
    </citation>
    <scope>NUCLEOTIDE SEQUENCE</scope>
    <source>
        <strain evidence="2">G02</strain>
        <tissue evidence="2">Leaf</tissue>
    </source>
</reference>
<dbReference type="AlphaFoldDB" id="A0AAW2RG22"/>
<proteinExistence type="predicted"/>
<evidence type="ECO:0000256" key="1">
    <source>
        <dbReference type="SAM" id="MobiDB-lite"/>
    </source>
</evidence>
<feature type="region of interest" description="Disordered" evidence="1">
    <location>
        <begin position="33"/>
        <end position="68"/>
    </location>
</feature>